<protein>
    <recommendedName>
        <fullName evidence="4">Asp23/Gls24 family envelope stress response protein</fullName>
    </recommendedName>
</protein>
<gene>
    <name evidence="2" type="ORF">BKP37_12370</name>
</gene>
<dbReference type="EMBL" id="MLQR01000029">
    <property type="protein sequence ID" value="OIJ13287.1"/>
    <property type="molecule type" value="Genomic_DNA"/>
</dbReference>
<proteinExistence type="inferred from homology"/>
<dbReference type="Pfam" id="PF03780">
    <property type="entry name" value="Asp23"/>
    <property type="match status" value="1"/>
</dbReference>
<comment type="similarity">
    <text evidence="1">Belongs to the asp23 family.</text>
</comment>
<dbReference type="RefSeq" id="WP_071309886.1">
    <property type="nucleotide sequence ID" value="NZ_MLQR01000029.1"/>
</dbReference>
<evidence type="ECO:0008006" key="4">
    <source>
        <dbReference type="Google" id="ProtNLM"/>
    </source>
</evidence>
<sequence length="114" mass="12687">MLQKHLDKGDLYIFDDVIKYITSIAFSEIDGVECSSTTIKSKVLDTIIGNPSNINIKTTKEEVSVQLKVSIRLGKNIPDTIYELQSVVKNHVELFTGFTVSEVNVLVDGIIIDE</sequence>
<dbReference type="Proteomes" id="UP000179524">
    <property type="component" value="Unassembled WGS sequence"/>
</dbReference>
<dbReference type="PANTHER" id="PTHR34297">
    <property type="entry name" value="HYPOTHETICAL CYTOSOLIC PROTEIN-RELATED"/>
    <property type="match status" value="1"/>
</dbReference>
<organism evidence="2 3">
    <name type="scientific">Anaerobacillus alkalilacustris</name>
    <dbReference type="NCBI Taxonomy" id="393763"/>
    <lineage>
        <taxon>Bacteria</taxon>
        <taxon>Bacillati</taxon>
        <taxon>Bacillota</taxon>
        <taxon>Bacilli</taxon>
        <taxon>Bacillales</taxon>
        <taxon>Bacillaceae</taxon>
        <taxon>Anaerobacillus</taxon>
    </lineage>
</organism>
<reference evidence="2 3" key="1">
    <citation type="submission" date="2016-10" db="EMBL/GenBank/DDBJ databases">
        <title>Draft genome sequences of four alkaliphilic bacteria belonging to the Anaerobacillus genus.</title>
        <authorList>
            <person name="Bassil N.M."/>
            <person name="Lloyd J.R."/>
        </authorList>
    </citation>
    <scope>NUCLEOTIDE SEQUENCE [LARGE SCALE GENOMIC DNA]</scope>
    <source>
        <strain evidence="2 3">DSM 18345</strain>
    </source>
</reference>
<comment type="caution">
    <text evidence="2">The sequence shown here is derived from an EMBL/GenBank/DDBJ whole genome shotgun (WGS) entry which is preliminary data.</text>
</comment>
<dbReference type="InterPro" id="IPR005531">
    <property type="entry name" value="Asp23"/>
</dbReference>
<keyword evidence="3" id="KW-1185">Reference proteome</keyword>
<accession>A0A1S2LNP4</accession>
<name>A0A1S2LNP4_9BACI</name>
<dbReference type="AlphaFoldDB" id="A0A1S2LNP4"/>
<evidence type="ECO:0000313" key="2">
    <source>
        <dbReference type="EMBL" id="OIJ13287.1"/>
    </source>
</evidence>
<evidence type="ECO:0000313" key="3">
    <source>
        <dbReference type="Proteomes" id="UP000179524"/>
    </source>
</evidence>
<evidence type="ECO:0000256" key="1">
    <source>
        <dbReference type="ARBA" id="ARBA00005721"/>
    </source>
</evidence>
<dbReference type="PANTHER" id="PTHR34297:SF1">
    <property type="entry name" value="ASP23_GLS24 FAMILY ENVELOPE STRESS RESPONSE PROTEIN"/>
    <property type="match status" value="1"/>
</dbReference>